<organism evidence="1 2">
    <name type="scientific">Chenopodium quinoa</name>
    <name type="common">Quinoa</name>
    <dbReference type="NCBI Taxonomy" id="63459"/>
    <lineage>
        <taxon>Eukaryota</taxon>
        <taxon>Viridiplantae</taxon>
        <taxon>Streptophyta</taxon>
        <taxon>Embryophyta</taxon>
        <taxon>Tracheophyta</taxon>
        <taxon>Spermatophyta</taxon>
        <taxon>Magnoliopsida</taxon>
        <taxon>eudicotyledons</taxon>
        <taxon>Gunneridae</taxon>
        <taxon>Pentapetalae</taxon>
        <taxon>Caryophyllales</taxon>
        <taxon>Chenopodiaceae</taxon>
        <taxon>Chenopodioideae</taxon>
        <taxon>Atripliceae</taxon>
        <taxon>Chenopodium</taxon>
    </lineage>
</organism>
<dbReference type="GO" id="GO:0005635">
    <property type="term" value="C:nuclear envelope"/>
    <property type="evidence" value="ECO:0007669"/>
    <property type="project" value="EnsemblPlants"/>
</dbReference>
<dbReference type="Proteomes" id="UP000596660">
    <property type="component" value="Unplaced"/>
</dbReference>
<proteinExistence type="predicted"/>
<dbReference type="InterPro" id="IPR029159">
    <property type="entry name" value="CA109-like"/>
</dbReference>
<dbReference type="GO" id="GO:0005739">
    <property type="term" value="C:mitochondrion"/>
    <property type="evidence" value="ECO:0007669"/>
    <property type="project" value="EnsemblPlants"/>
</dbReference>
<evidence type="ECO:0000313" key="2">
    <source>
        <dbReference type="Proteomes" id="UP000596660"/>
    </source>
</evidence>
<sequence length="196" mass="21954">MENILKKYQQKFKKVREEMDHWEDLQSRLLSQFSNASSVIGRIEVIGNKRNYGGLKGVDGIEDAVLQKQMESLETILLSLKKTMLDFHSIVLSLEKMVRDSRQLVGRGSHVLSTKQLQQRVGIKPSLSDCLDGLAILQEMHSSEYRLKSSVVSALLSIALKPSSKDLGALRQLLFDQPNIPRDEGMYAVIGINSAA</sequence>
<name>A0A803L259_CHEQI</name>
<dbReference type="PANTHER" id="PTHR37904:SF2">
    <property type="entry name" value="OS10G0566900 PROTEIN"/>
    <property type="match status" value="1"/>
</dbReference>
<dbReference type="EnsemblPlants" id="AUR62005948-RA">
    <property type="protein sequence ID" value="AUR62005948-RA:cds"/>
    <property type="gene ID" value="AUR62005948"/>
</dbReference>
<accession>A0A803L259</accession>
<protein>
    <submittedName>
        <fullName evidence="1">Uncharacterized protein</fullName>
    </submittedName>
</protein>
<dbReference type="AlphaFoldDB" id="A0A803L259"/>
<keyword evidence="2" id="KW-1185">Reference proteome</keyword>
<dbReference type="OMA" id="TMEEFHG"/>
<dbReference type="Pfam" id="PF15011">
    <property type="entry name" value="CA109-like"/>
    <property type="match status" value="1"/>
</dbReference>
<evidence type="ECO:0000313" key="1">
    <source>
        <dbReference type="EnsemblPlants" id="AUR62005948-RA:cds"/>
    </source>
</evidence>
<dbReference type="PANTHER" id="PTHR37904">
    <property type="entry name" value="OS10G0566900 PROTEIN"/>
    <property type="match status" value="1"/>
</dbReference>
<reference evidence="1" key="1">
    <citation type="journal article" date="2017" name="Nature">
        <title>The genome of Chenopodium quinoa.</title>
        <authorList>
            <person name="Jarvis D.E."/>
            <person name="Ho Y.S."/>
            <person name="Lightfoot D.J."/>
            <person name="Schmoeckel S.M."/>
            <person name="Li B."/>
            <person name="Borm T.J.A."/>
            <person name="Ohyanagi H."/>
            <person name="Mineta K."/>
            <person name="Michell C.T."/>
            <person name="Saber N."/>
            <person name="Kharbatia N.M."/>
            <person name="Rupper R.R."/>
            <person name="Sharp A.R."/>
            <person name="Dally N."/>
            <person name="Boughton B.A."/>
            <person name="Woo Y.H."/>
            <person name="Gao G."/>
            <person name="Schijlen E.G.W.M."/>
            <person name="Guo X."/>
            <person name="Momin A.A."/>
            <person name="Negrao S."/>
            <person name="Al-Babili S."/>
            <person name="Gehring C."/>
            <person name="Roessner U."/>
            <person name="Jung C."/>
            <person name="Murphy K."/>
            <person name="Arold S.T."/>
            <person name="Gojobori T."/>
            <person name="van der Linden C.G."/>
            <person name="van Loo E.N."/>
            <person name="Jellen E.N."/>
            <person name="Maughan P.J."/>
            <person name="Tester M."/>
        </authorList>
    </citation>
    <scope>NUCLEOTIDE SEQUENCE [LARGE SCALE GENOMIC DNA]</scope>
    <source>
        <strain evidence="1">cv. PI 614886</strain>
    </source>
</reference>
<dbReference type="Gramene" id="AUR62005948-RA">
    <property type="protein sequence ID" value="AUR62005948-RA:cds"/>
    <property type="gene ID" value="AUR62005948"/>
</dbReference>
<dbReference type="InterPro" id="IPR038985">
    <property type="entry name" value="OPRN-like"/>
</dbReference>
<reference evidence="1" key="2">
    <citation type="submission" date="2021-03" db="UniProtKB">
        <authorList>
            <consortium name="EnsemblPlants"/>
        </authorList>
    </citation>
    <scope>IDENTIFICATION</scope>
</reference>